<accession>A0AAN6WVL3</accession>
<sequence>MWCALLTQRMPRMAPSSSPGQLSYKYLKYSLKHPLLQQPTRLISRPPIIINKSQSHSTRAYKRIIPPTPLQAGLFSDIRYYLGLERFLTLVLVLALVGNFYLLPLPSDQPNGLLPLDQPNMSSTLVPSNPDEVMVIRDVTPNIVTFSVPFLRFGKIPIGGRGTVVRLANGSLAVFSPVALTESTKAKLLSLGNDVRYIIASDIEHHIFLSEWAAAFPEAKLIGPEGLPEKRQAVTNDPRIGHEPFAHVITKSNPGPQIGDAAFDRDFELEYVHAHPNKELVFFYKPDKTLIQADLMFNLPATEQYSRVPEAEKPKMGFFAKFFSSLQTTEGEAKGMKRFLWYAISRGDRKGFNESVARINAWDFDKIVVCHGETITTGGKEVFEKVFAWHLEGKK</sequence>
<name>A0AAN6WVL3_9PEZI</name>
<dbReference type="Proteomes" id="UP001302126">
    <property type="component" value="Unassembled WGS sequence"/>
</dbReference>
<dbReference type="InterPro" id="IPR025638">
    <property type="entry name" value="DUF4336"/>
</dbReference>
<gene>
    <name evidence="2" type="ORF">QBC35DRAFT_499212</name>
</gene>
<reference evidence="2" key="2">
    <citation type="submission" date="2023-05" db="EMBL/GenBank/DDBJ databases">
        <authorList>
            <consortium name="Lawrence Berkeley National Laboratory"/>
            <person name="Steindorff A."/>
            <person name="Hensen N."/>
            <person name="Bonometti L."/>
            <person name="Westerberg I."/>
            <person name="Brannstrom I.O."/>
            <person name="Guillou S."/>
            <person name="Cros-Aarteil S."/>
            <person name="Calhoun S."/>
            <person name="Haridas S."/>
            <person name="Kuo A."/>
            <person name="Mondo S."/>
            <person name="Pangilinan J."/>
            <person name="Riley R."/>
            <person name="Labutti K."/>
            <person name="Andreopoulos B."/>
            <person name="Lipzen A."/>
            <person name="Chen C."/>
            <person name="Yanf M."/>
            <person name="Daum C."/>
            <person name="Ng V."/>
            <person name="Clum A."/>
            <person name="Ohm R."/>
            <person name="Martin F."/>
            <person name="Silar P."/>
            <person name="Natvig D."/>
            <person name="Lalanne C."/>
            <person name="Gautier V."/>
            <person name="Ament-Velasquez S.L."/>
            <person name="Kruys A."/>
            <person name="Hutchinson M.I."/>
            <person name="Powell A.J."/>
            <person name="Barry K."/>
            <person name="Miller A.N."/>
            <person name="Grigoriev I.V."/>
            <person name="Debuchy R."/>
            <person name="Gladieux P."/>
            <person name="Thoren M.H."/>
            <person name="Johannesson H."/>
        </authorList>
    </citation>
    <scope>NUCLEOTIDE SEQUENCE</scope>
    <source>
        <strain evidence="2">PSN309</strain>
    </source>
</reference>
<dbReference type="AlphaFoldDB" id="A0AAN6WVL3"/>
<keyword evidence="1" id="KW-0472">Membrane</keyword>
<keyword evidence="1" id="KW-0812">Transmembrane</keyword>
<dbReference type="SUPFAM" id="SSF56281">
    <property type="entry name" value="Metallo-hydrolase/oxidoreductase"/>
    <property type="match status" value="1"/>
</dbReference>
<reference evidence="2" key="1">
    <citation type="journal article" date="2023" name="Mol. Phylogenet. Evol.">
        <title>Genome-scale phylogeny and comparative genomics of the fungal order Sordariales.</title>
        <authorList>
            <person name="Hensen N."/>
            <person name="Bonometti L."/>
            <person name="Westerberg I."/>
            <person name="Brannstrom I.O."/>
            <person name="Guillou S."/>
            <person name="Cros-Aarteil S."/>
            <person name="Calhoun S."/>
            <person name="Haridas S."/>
            <person name="Kuo A."/>
            <person name="Mondo S."/>
            <person name="Pangilinan J."/>
            <person name="Riley R."/>
            <person name="LaButti K."/>
            <person name="Andreopoulos B."/>
            <person name="Lipzen A."/>
            <person name="Chen C."/>
            <person name="Yan M."/>
            <person name="Daum C."/>
            <person name="Ng V."/>
            <person name="Clum A."/>
            <person name="Steindorff A."/>
            <person name="Ohm R.A."/>
            <person name="Martin F."/>
            <person name="Silar P."/>
            <person name="Natvig D.O."/>
            <person name="Lalanne C."/>
            <person name="Gautier V."/>
            <person name="Ament-Velasquez S.L."/>
            <person name="Kruys A."/>
            <person name="Hutchinson M.I."/>
            <person name="Powell A.J."/>
            <person name="Barry K."/>
            <person name="Miller A.N."/>
            <person name="Grigoriev I.V."/>
            <person name="Debuchy R."/>
            <person name="Gladieux P."/>
            <person name="Hiltunen Thoren M."/>
            <person name="Johannesson H."/>
        </authorList>
    </citation>
    <scope>NUCLEOTIDE SEQUENCE</scope>
    <source>
        <strain evidence="2">PSN309</strain>
    </source>
</reference>
<evidence type="ECO:0000313" key="2">
    <source>
        <dbReference type="EMBL" id="KAK4187277.1"/>
    </source>
</evidence>
<evidence type="ECO:0000313" key="3">
    <source>
        <dbReference type="Proteomes" id="UP001302126"/>
    </source>
</evidence>
<proteinExistence type="predicted"/>
<dbReference type="PANTHER" id="PTHR33835">
    <property type="entry name" value="YALI0C07656P"/>
    <property type="match status" value="1"/>
</dbReference>
<organism evidence="2 3">
    <name type="scientific">Podospora australis</name>
    <dbReference type="NCBI Taxonomy" id="1536484"/>
    <lineage>
        <taxon>Eukaryota</taxon>
        <taxon>Fungi</taxon>
        <taxon>Dikarya</taxon>
        <taxon>Ascomycota</taxon>
        <taxon>Pezizomycotina</taxon>
        <taxon>Sordariomycetes</taxon>
        <taxon>Sordariomycetidae</taxon>
        <taxon>Sordariales</taxon>
        <taxon>Podosporaceae</taxon>
        <taxon>Podospora</taxon>
    </lineage>
</organism>
<dbReference type="EMBL" id="MU864406">
    <property type="protein sequence ID" value="KAK4187277.1"/>
    <property type="molecule type" value="Genomic_DNA"/>
</dbReference>
<keyword evidence="1" id="KW-1133">Transmembrane helix</keyword>
<feature type="transmembrane region" description="Helical" evidence="1">
    <location>
        <begin position="87"/>
        <end position="105"/>
    </location>
</feature>
<protein>
    <submittedName>
        <fullName evidence="2">Uncharacterized protein</fullName>
    </submittedName>
</protein>
<keyword evidence="3" id="KW-1185">Reference proteome</keyword>
<dbReference type="Pfam" id="PF14234">
    <property type="entry name" value="DUF4336"/>
    <property type="match status" value="1"/>
</dbReference>
<evidence type="ECO:0000256" key="1">
    <source>
        <dbReference type="SAM" id="Phobius"/>
    </source>
</evidence>
<dbReference type="PANTHER" id="PTHR33835:SF1">
    <property type="entry name" value="METALLO-BETA-LACTAMASE DOMAIN-CONTAINING PROTEIN"/>
    <property type="match status" value="1"/>
</dbReference>
<dbReference type="InterPro" id="IPR036866">
    <property type="entry name" value="RibonucZ/Hydroxyglut_hydro"/>
</dbReference>
<comment type="caution">
    <text evidence="2">The sequence shown here is derived from an EMBL/GenBank/DDBJ whole genome shotgun (WGS) entry which is preliminary data.</text>
</comment>